<evidence type="ECO:0000256" key="1">
    <source>
        <dbReference type="SAM" id="MobiDB-lite"/>
    </source>
</evidence>
<evidence type="ECO:0000313" key="2">
    <source>
        <dbReference type="EMBL" id="CAD7661848.1"/>
    </source>
</evidence>
<dbReference type="EMBL" id="CAJPVJ010025283">
    <property type="protein sequence ID" value="CAG2178984.1"/>
    <property type="molecule type" value="Genomic_DNA"/>
</dbReference>
<accession>A0A7R9MM06</accession>
<dbReference type="EMBL" id="OC940108">
    <property type="protein sequence ID" value="CAD7661848.1"/>
    <property type="molecule type" value="Genomic_DNA"/>
</dbReference>
<feature type="region of interest" description="Disordered" evidence="1">
    <location>
        <begin position="34"/>
        <end position="67"/>
    </location>
</feature>
<dbReference type="AlphaFoldDB" id="A0A7R9MM06"/>
<protein>
    <submittedName>
        <fullName evidence="2">Uncharacterized protein</fullName>
    </submittedName>
</protein>
<organism evidence="2">
    <name type="scientific">Oppiella nova</name>
    <dbReference type="NCBI Taxonomy" id="334625"/>
    <lineage>
        <taxon>Eukaryota</taxon>
        <taxon>Metazoa</taxon>
        <taxon>Ecdysozoa</taxon>
        <taxon>Arthropoda</taxon>
        <taxon>Chelicerata</taxon>
        <taxon>Arachnida</taxon>
        <taxon>Acari</taxon>
        <taxon>Acariformes</taxon>
        <taxon>Sarcoptiformes</taxon>
        <taxon>Oribatida</taxon>
        <taxon>Brachypylina</taxon>
        <taxon>Oppioidea</taxon>
        <taxon>Oppiidae</taxon>
        <taxon>Oppiella</taxon>
    </lineage>
</organism>
<keyword evidence="3" id="KW-1185">Reference proteome</keyword>
<proteinExistence type="predicted"/>
<reference evidence="2" key="1">
    <citation type="submission" date="2020-11" db="EMBL/GenBank/DDBJ databases">
        <authorList>
            <person name="Tran Van P."/>
        </authorList>
    </citation>
    <scope>NUCLEOTIDE SEQUENCE</scope>
</reference>
<evidence type="ECO:0000313" key="3">
    <source>
        <dbReference type="Proteomes" id="UP000728032"/>
    </source>
</evidence>
<sequence>MLTESYGHIMNIDADRDLQQFCNYFSFTQLGSPKRDDSKTTVDDNMQTHPTLRRFNSAPNFNSTLGK</sequence>
<name>A0A7R9MM06_9ACAR</name>
<gene>
    <name evidence="2" type="ORF">ONB1V03_LOCUS18408</name>
</gene>
<feature type="compositionally biased region" description="Polar residues" evidence="1">
    <location>
        <begin position="57"/>
        <end position="67"/>
    </location>
</feature>
<dbReference type="OrthoDB" id="60621at2759"/>
<dbReference type="Proteomes" id="UP000728032">
    <property type="component" value="Unassembled WGS sequence"/>
</dbReference>